<sequence>MPPKRKASQSTQNIPRKNARRSYPHRQKTLTLRQAGTSSSEPINLRVKGEDLAIFPIEFSSDKDKKAESSRQGGLSIIQKKAATNDGDSSVEQTDTGDHDDLSITEKKADTNDSDSSVEQTDTGDHDDSSIAEKKADTNDGDNSVEQPEAGNHRDAMEQSKAGEQGDSSTVERYAGTSDGDDSMEQLEAGEQGELHDTIKII</sequence>
<feature type="compositionally biased region" description="Basic and acidic residues" evidence="1">
    <location>
        <begin position="123"/>
        <end position="138"/>
    </location>
</feature>
<dbReference type="InParanoid" id="A0A316VAS5"/>
<gene>
    <name evidence="2" type="ORF">FA14DRAFT_156851</name>
</gene>
<dbReference type="GeneID" id="37019642"/>
<feature type="region of interest" description="Disordered" evidence="1">
    <location>
        <begin position="1"/>
        <end position="44"/>
    </location>
</feature>
<reference evidence="2 3" key="1">
    <citation type="journal article" date="2018" name="Mol. Biol. Evol.">
        <title>Broad Genomic Sampling Reveals a Smut Pathogenic Ancestry of the Fungal Clade Ustilaginomycotina.</title>
        <authorList>
            <person name="Kijpornyongpan T."/>
            <person name="Mondo S.J."/>
            <person name="Barry K."/>
            <person name="Sandor L."/>
            <person name="Lee J."/>
            <person name="Lipzen A."/>
            <person name="Pangilinan J."/>
            <person name="LaButti K."/>
            <person name="Hainaut M."/>
            <person name="Henrissat B."/>
            <person name="Grigoriev I.V."/>
            <person name="Spatafora J.W."/>
            <person name="Aime M.C."/>
        </authorList>
    </citation>
    <scope>NUCLEOTIDE SEQUENCE [LARGE SCALE GENOMIC DNA]</scope>
    <source>
        <strain evidence="2 3">MCA 3882</strain>
    </source>
</reference>
<feature type="compositionally biased region" description="Polar residues" evidence="1">
    <location>
        <begin position="29"/>
        <end position="42"/>
    </location>
</feature>
<keyword evidence="3" id="KW-1185">Reference proteome</keyword>
<evidence type="ECO:0000256" key="1">
    <source>
        <dbReference type="SAM" id="MobiDB-lite"/>
    </source>
</evidence>
<feature type="compositionally biased region" description="Basic and acidic residues" evidence="1">
    <location>
        <begin position="60"/>
        <end position="69"/>
    </location>
</feature>
<feature type="compositionally biased region" description="Basic residues" evidence="1">
    <location>
        <begin position="17"/>
        <end position="28"/>
    </location>
</feature>
<dbReference type="AlphaFoldDB" id="A0A316VAS5"/>
<organism evidence="2 3">
    <name type="scientific">Meira miltonrushii</name>
    <dbReference type="NCBI Taxonomy" id="1280837"/>
    <lineage>
        <taxon>Eukaryota</taxon>
        <taxon>Fungi</taxon>
        <taxon>Dikarya</taxon>
        <taxon>Basidiomycota</taxon>
        <taxon>Ustilaginomycotina</taxon>
        <taxon>Exobasidiomycetes</taxon>
        <taxon>Exobasidiales</taxon>
        <taxon>Brachybasidiaceae</taxon>
        <taxon>Meira</taxon>
    </lineage>
</organism>
<dbReference type="RefSeq" id="XP_025354490.1">
    <property type="nucleotide sequence ID" value="XM_025497861.1"/>
</dbReference>
<evidence type="ECO:0000313" key="3">
    <source>
        <dbReference type="Proteomes" id="UP000245771"/>
    </source>
</evidence>
<feature type="compositionally biased region" description="Basic and acidic residues" evidence="1">
    <location>
        <begin position="193"/>
        <end position="202"/>
    </location>
</feature>
<name>A0A316VAS5_9BASI</name>
<dbReference type="Proteomes" id="UP000245771">
    <property type="component" value="Unassembled WGS sequence"/>
</dbReference>
<proteinExistence type="predicted"/>
<feature type="region of interest" description="Disordered" evidence="1">
    <location>
        <begin position="60"/>
        <end position="202"/>
    </location>
</feature>
<evidence type="ECO:0000313" key="2">
    <source>
        <dbReference type="EMBL" id="PWN34188.1"/>
    </source>
</evidence>
<feature type="compositionally biased region" description="Basic and acidic residues" evidence="1">
    <location>
        <begin position="96"/>
        <end position="111"/>
    </location>
</feature>
<accession>A0A316VAS5</accession>
<dbReference type="EMBL" id="KZ819604">
    <property type="protein sequence ID" value="PWN34188.1"/>
    <property type="molecule type" value="Genomic_DNA"/>
</dbReference>
<protein>
    <submittedName>
        <fullName evidence="2">Uncharacterized protein</fullName>
    </submittedName>
</protein>